<dbReference type="Pfam" id="PF00512">
    <property type="entry name" value="HisKA"/>
    <property type="match status" value="1"/>
</dbReference>
<dbReference type="GO" id="GO:0043565">
    <property type="term" value="F:sequence-specific DNA binding"/>
    <property type="evidence" value="ECO:0007669"/>
    <property type="project" value="InterPro"/>
</dbReference>
<dbReference type="PROSITE" id="PS01124">
    <property type="entry name" value="HTH_ARAC_FAMILY_2"/>
    <property type="match status" value="1"/>
</dbReference>
<keyword evidence="5 15" id="KW-0418">Kinase</keyword>
<reference evidence="15" key="2">
    <citation type="submission" date="2020-09" db="EMBL/GenBank/DDBJ databases">
        <authorList>
            <person name="Sun Q."/>
            <person name="Kim S."/>
        </authorList>
    </citation>
    <scope>NUCLEOTIDE SEQUENCE</scope>
    <source>
        <strain evidence="15">KCTC 12710</strain>
    </source>
</reference>
<evidence type="ECO:0000313" key="16">
    <source>
        <dbReference type="Proteomes" id="UP000636004"/>
    </source>
</evidence>
<dbReference type="Gene3D" id="1.10.287.130">
    <property type="match status" value="1"/>
</dbReference>
<dbReference type="SMART" id="SM00388">
    <property type="entry name" value="HisKA"/>
    <property type="match status" value="1"/>
</dbReference>
<dbReference type="Gene3D" id="2.130.10.10">
    <property type="entry name" value="YVTN repeat-like/Quinoprotein amine dehydrogenase"/>
    <property type="match status" value="2"/>
</dbReference>
<organism evidence="15 16">
    <name type="scientific">Algibacter mikhailovii</name>
    <dbReference type="NCBI Taxonomy" id="425498"/>
    <lineage>
        <taxon>Bacteria</taxon>
        <taxon>Pseudomonadati</taxon>
        <taxon>Bacteroidota</taxon>
        <taxon>Flavobacteriia</taxon>
        <taxon>Flavobacteriales</taxon>
        <taxon>Flavobacteriaceae</taxon>
        <taxon>Algibacter</taxon>
    </lineage>
</organism>
<dbReference type="InterPro" id="IPR003594">
    <property type="entry name" value="HATPase_dom"/>
</dbReference>
<dbReference type="FunFam" id="3.30.565.10:FF:000006">
    <property type="entry name" value="Sensor histidine kinase WalK"/>
    <property type="match status" value="1"/>
</dbReference>
<evidence type="ECO:0000256" key="1">
    <source>
        <dbReference type="ARBA" id="ARBA00000085"/>
    </source>
</evidence>
<keyword evidence="16" id="KW-1185">Reference proteome</keyword>
<evidence type="ECO:0000256" key="8">
    <source>
        <dbReference type="ARBA" id="ARBA00023163"/>
    </source>
</evidence>
<evidence type="ECO:0000256" key="6">
    <source>
        <dbReference type="ARBA" id="ARBA00023015"/>
    </source>
</evidence>
<dbReference type="Gene3D" id="2.60.40.10">
    <property type="entry name" value="Immunoglobulins"/>
    <property type="match status" value="1"/>
</dbReference>
<dbReference type="CDD" id="cd17574">
    <property type="entry name" value="REC_OmpR"/>
    <property type="match status" value="1"/>
</dbReference>
<dbReference type="PANTHER" id="PTHR43547">
    <property type="entry name" value="TWO-COMPONENT HISTIDINE KINASE"/>
    <property type="match status" value="1"/>
</dbReference>
<keyword evidence="10" id="KW-0812">Transmembrane</keyword>
<evidence type="ECO:0000259" key="13">
    <source>
        <dbReference type="PROSITE" id="PS50109"/>
    </source>
</evidence>
<keyword evidence="4" id="KW-0808">Transferase</keyword>
<dbReference type="SMART" id="SM00342">
    <property type="entry name" value="HTH_ARAC"/>
    <property type="match status" value="1"/>
</dbReference>
<feature type="chain" id="PRO_5037736829" description="histidine kinase" evidence="11">
    <location>
        <begin position="20"/>
        <end position="1350"/>
    </location>
</feature>
<dbReference type="FunFam" id="1.10.287.130:FF:000045">
    <property type="entry name" value="Two-component system sensor histidine kinase/response regulator"/>
    <property type="match status" value="1"/>
</dbReference>
<dbReference type="Pfam" id="PF02518">
    <property type="entry name" value="HATPase_c"/>
    <property type="match status" value="1"/>
</dbReference>
<dbReference type="Gene3D" id="1.10.10.60">
    <property type="entry name" value="Homeodomain-like"/>
    <property type="match status" value="1"/>
</dbReference>
<dbReference type="Pfam" id="PF00072">
    <property type="entry name" value="Response_reg"/>
    <property type="match status" value="1"/>
</dbReference>
<dbReference type="InterPro" id="IPR015943">
    <property type="entry name" value="WD40/YVTN_repeat-like_dom_sf"/>
</dbReference>
<dbReference type="SUPFAM" id="SSF55874">
    <property type="entry name" value="ATPase domain of HSP90 chaperone/DNA topoisomerase II/histidine kinase"/>
    <property type="match status" value="1"/>
</dbReference>
<dbReference type="InterPro" id="IPR011006">
    <property type="entry name" value="CheY-like_superfamily"/>
</dbReference>
<dbReference type="InterPro" id="IPR003661">
    <property type="entry name" value="HisK_dim/P_dom"/>
</dbReference>
<name>A0A918R6M0_9FLAO</name>
<evidence type="ECO:0000256" key="3">
    <source>
        <dbReference type="ARBA" id="ARBA00022553"/>
    </source>
</evidence>
<evidence type="ECO:0000313" key="15">
    <source>
        <dbReference type="EMBL" id="GGZ87802.1"/>
    </source>
</evidence>
<dbReference type="PROSITE" id="PS50110">
    <property type="entry name" value="RESPONSE_REGULATORY"/>
    <property type="match status" value="1"/>
</dbReference>
<gene>
    <name evidence="15" type="ORF">GCM10007028_27570</name>
</gene>
<dbReference type="SMART" id="SM00448">
    <property type="entry name" value="REC"/>
    <property type="match status" value="1"/>
</dbReference>
<evidence type="ECO:0000256" key="5">
    <source>
        <dbReference type="ARBA" id="ARBA00022777"/>
    </source>
</evidence>
<evidence type="ECO:0000259" key="12">
    <source>
        <dbReference type="PROSITE" id="PS01124"/>
    </source>
</evidence>
<evidence type="ECO:0000256" key="11">
    <source>
        <dbReference type="SAM" id="SignalP"/>
    </source>
</evidence>
<dbReference type="Pfam" id="PF07494">
    <property type="entry name" value="Reg_prop"/>
    <property type="match status" value="4"/>
</dbReference>
<keyword evidence="8" id="KW-0804">Transcription</keyword>
<protein>
    <recommendedName>
        <fullName evidence="2">histidine kinase</fullName>
        <ecNumber evidence="2">2.7.13.3</ecNumber>
    </recommendedName>
</protein>
<dbReference type="InterPro" id="IPR036097">
    <property type="entry name" value="HisK_dim/P_sf"/>
</dbReference>
<keyword evidence="6" id="KW-0805">Transcription regulation</keyword>
<proteinExistence type="predicted"/>
<dbReference type="InterPro" id="IPR001789">
    <property type="entry name" value="Sig_transdc_resp-reg_receiver"/>
</dbReference>
<dbReference type="PRINTS" id="PR00344">
    <property type="entry name" value="BCTRLSENSOR"/>
</dbReference>
<feature type="modified residue" description="4-aspartylphosphate" evidence="9">
    <location>
        <position position="1148"/>
    </location>
</feature>
<dbReference type="InterPro" id="IPR004358">
    <property type="entry name" value="Sig_transdc_His_kin-like_C"/>
</dbReference>
<dbReference type="InterPro" id="IPR018062">
    <property type="entry name" value="HTH_AraC-typ_CS"/>
</dbReference>
<dbReference type="SUPFAM" id="SSF47384">
    <property type="entry name" value="Homodimeric domain of signal transducing histidine kinase"/>
    <property type="match status" value="1"/>
</dbReference>
<keyword evidence="10" id="KW-1133">Transmembrane helix</keyword>
<dbReference type="InterPro" id="IPR018060">
    <property type="entry name" value="HTH_AraC"/>
</dbReference>
<dbReference type="InterPro" id="IPR011123">
    <property type="entry name" value="Y_Y_Y"/>
</dbReference>
<comment type="catalytic activity">
    <reaction evidence="1">
        <text>ATP + protein L-histidine = ADP + protein N-phospho-L-histidine.</text>
        <dbReference type="EC" id="2.7.13.3"/>
    </reaction>
</comment>
<accession>A0A918R6M0</accession>
<evidence type="ECO:0000259" key="14">
    <source>
        <dbReference type="PROSITE" id="PS50110"/>
    </source>
</evidence>
<keyword evidence="3 9" id="KW-0597">Phosphoprotein</keyword>
<dbReference type="GO" id="GO:0000155">
    <property type="term" value="F:phosphorelay sensor kinase activity"/>
    <property type="evidence" value="ECO:0007669"/>
    <property type="project" value="InterPro"/>
</dbReference>
<dbReference type="Pfam" id="PF12833">
    <property type="entry name" value="HTH_18"/>
    <property type="match status" value="1"/>
</dbReference>
<dbReference type="SUPFAM" id="SSF46689">
    <property type="entry name" value="Homeodomain-like"/>
    <property type="match status" value="1"/>
</dbReference>
<evidence type="ECO:0000256" key="7">
    <source>
        <dbReference type="ARBA" id="ARBA00023125"/>
    </source>
</evidence>
<dbReference type="EMBL" id="BMWZ01000006">
    <property type="protein sequence ID" value="GGZ87802.1"/>
    <property type="molecule type" value="Genomic_DNA"/>
</dbReference>
<dbReference type="SUPFAM" id="SSF63829">
    <property type="entry name" value="Calcium-dependent phosphotriesterase"/>
    <property type="match status" value="2"/>
</dbReference>
<feature type="domain" description="Histidine kinase" evidence="13">
    <location>
        <begin position="833"/>
        <end position="1054"/>
    </location>
</feature>
<dbReference type="InterPro" id="IPR009057">
    <property type="entry name" value="Homeodomain-like_sf"/>
</dbReference>
<dbReference type="SUPFAM" id="SSF52172">
    <property type="entry name" value="CheY-like"/>
    <property type="match status" value="1"/>
</dbReference>
<keyword evidence="10" id="KW-0472">Membrane</keyword>
<feature type="domain" description="Response regulatory" evidence="14">
    <location>
        <begin position="1100"/>
        <end position="1215"/>
    </location>
</feature>
<comment type="caution">
    <text evidence="15">The sequence shown here is derived from an EMBL/GenBank/DDBJ whole genome shotgun (WGS) entry which is preliminary data.</text>
</comment>
<dbReference type="EC" id="2.7.13.3" evidence="2"/>
<dbReference type="PANTHER" id="PTHR43547:SF2">
    <property type="entry name" value="HYBRID SIGNAL TRANSDUCTION HISTIDINE KINASE C"/>
    <property type="match status" value="1"/>
</dbReference>
<dbReference type="InterPro" id="IPR005467">
    <property type="entry name" value="His_kinase_dom"/>
</dbReference>
<feature type="signal peptide" evidence="11">
    <location>
        <begin position="1"/>
        <end position="19"/>
    </location>
</feature>
<evidence type="ECO:0000256" key="10">
    <source>
        <dbReference type="SAM" id="Phobius"/>
    </source>
</evidence>
<dbReference type="PROSITE" id="PS00041">
    <property type="entry name" value="HTH_ARAC_FAMILY_1"/>
    <property type="match status" value="1"/>
</dbReference>
<dbReference type="InterPro" id="IPR011110">
    <property type="entry name" value="Reg_prop"/>
</dbReference>
<dbReference type="Gene3D" id="3.40.50.2300">
    <property type="match status" value="1"/>
</dbReference>
<evidence type="ECO:0000256" key="4">
    <source>
        <dbReference type="ARBA" id="ARBA00022679"/>
    </source>
</evidence>
<dbReference type="CDD" id="cd00082">
    <property type="entry name" value="HisKA"/>
    <property type="match status" value="1"/>
</dbReference>
<dbReference type="Pfam" id="PF07495">
    <property type="entry name" value="Y_Y_Y"/>
    <property type="match status" value="1"/>
</dbReference>
<evidence type="ECO:0000256" key="9">
    <source>
        <dbReference type="PROSITE-ProRule" id="PRU00169"/>
    </source>
</evidence>
<dbReference type="Gene3D" id="3.30.565.10">
    <property type="entry name" value="Histidine kinase-like ATPase, C-terminal domain"/>
    <property type="match status" value="1"/>
</dbReference>
<dbReference type="RefSeq" id="WP_189361667.1">
    <property type="nucleotide sequence ID" value="NZ_BMWZ01000006.1"/>
</dbReference>
<dbReference type="GO" id="GO:0003700">
    <property type="term" value="F:DNA-binding transcription factor activity"/>
    <property type="evidence" value="ECO:0007669"/>
    <property type="project" value="InterPro"/>
</dbReference>
<dbReference type="Proteomes" id="UP000636004">
    <property type="component" value="Unassembled WGS sequence"/>
</dbReference>
<keyword evidence="11" id="KW-0732">Signal</keyword>
<keyword evidence="7" id="KW-0238">DNA-binding</keyword>
<reference evidence="15" key="1">
    <citation type="journal article" date="2014" name="Int. J. Syst. Evol. Microbiol.">
        <title>Complete genome sequence of Corynebacterium casei LMG S-19264T (=DSM 44701T), isolated from a smear-ripened cheese.</title>
        <authorList>
            <consortium name="US DOE Joint Genome Institute (JGI-PGF)"/>
            <person name="Walter F."/>
            <person name="Albersmeier A."/>
            <person name="Kalinowski J."/>
            <person name="Ruckert C."/>
        </authorList>
    </citation>
    <scope>NUCLEOTIDE SEQUENCE</scope>
    <source>
        <strain evidence="15">KCTC 12710</strain>
    </source>
</reference>
<evidence type="ECO:0000256" key="2">
    <source>
        <dbReference type="ARBA" id="ARBA00012438"/>
    </source>
</evidence>
<dbReference type="PROSITE" id="PS50109">
    <property type="entry name" value="HIS_KIN"/>
    <property type="match status" value="1"/>
</dbReference>
<dbReference type="SMART" id="SM00387">
    <property type="entry name" value="HATPase_c"/>
    <property type="match status" value="1"/>
</dbReference>
<dbReference type="InterPro" id="IPR013783">
    <property type="entry name" value="Ig-like_fold"/>
</dbReference>
<feature type="domain" description="HTH araC/xylS-type" evidence="12">
    <location>
        <begin position="1247"/>
        <end position="1346"/>
    </location>
</feature>
<sequence>MTRLLIFVLCFLFYINCFAQNKTYVFNHLNSVDGLSQSAVIAIHQDQLGRIWLGTRDGLNKYDGTNFRVYRTEEDNPKSISNNDILSIYEDNDGYLWIGTYNGLNKYNPKTDEFTRYFHSEESNSLCNNTIWTIETLSNGEIWIGTSKGLSIYNKAGDNFTNYLNTFKRPVLGQVLSVLETSGGQILIGTGAGIYKVNRSNERLDFSILKGSEALFVQDLVEGPQNHILVATKNLGVLSYNFILKHFSLYLEKEAEEVDENNVRQLLFDNKGVLWVGTYGGLKIVNKDKSVTKLKADILNTEGLSKNSVKSLYKDKKGSIWIGTYYGGVNIWDETNVNFRGITQSLRGNGLNYSVVSSIARYNDNILFGTEGGGVNIWNRKENTFSYLDDQSSRLSGNNIKALKVLDELLYIGTFKNGIEVYNLSKKRIEFEEFPESLLDIISNTGVYAIEKDNLNNLWIGTFGQGVIKYNSESRNFTRIQNVEDRDEGLSSNLIRIIRIDSKNNVWVGTEKGLNKITESNGIETYFYDAKVQYGEDVLCVFEDSNKTLWVGTKSKGLFKYNGKTFEFVSLPLGEERVSAVHSILEQEDEGQLWLSTNLGLIKYTKSNKEVQLFNQTDGLLSNEFNDNASLKIGKSEFFFGGPSGVTHFNSNTITTNNYVPQVILTDFNVKEYENYNPKDVLKKTLPYTESINLSHKQGNFSISFSIPNFINSSNNKYKYRLKGLEKKWNVTSSNTASYTIQNPGDYVFEVKGANNDSIWTQNVTQLKINVEPAPWRTWWAFSIYGLLILGALYFLITILRSRATLRHDLQLESLETERTKELNRLKLEFFTNISHEFRTPLALILGPLQQVIEDYRGSNKIFKKLLVIENSANHLLQLINRLMDFRKLENNLYKLETAEGNIIKFLHEIYLSFSEFAKDGNYDYQFLPVSDEILVYYDRTKLERVFYNLISNAFRYTPKSGKILVKVKKNEDHVTICIEDTGVGIAEEYRSIIFERFFEVALNNKPDKDYNKGTGIGLSIAKNIVDLHKGNIMVTNNTESSGSIFSVKLPLGRKHLLDQEIIKDFKFSEDLSQYVSQLEPGEKSIEEELPDPINSEKGTVLLVEDNKPLRKFMKSVLDSQYNVLEAENGDIGLKMAKKEFPDLIVSDVVMPVMTGTELCAEIKNNVKTSHIPLILLTSRTSLVYKLEGLERGADDYISKPFDVNEFKVRIKNLLNATARLKEKFAENDLLNPNQVAINSVDQVLYKKAIQIVEAQIGNEDFDVPFFASELGVSRTMLFTKIKAWSNFTPNEFVLHFRMTRAAQLLEQGKINISEVSYKVGFKNPKYFSKSFQKKFGISPSQYSKKFSES</sequence>
<dbReference type="InterPro" id="IPR036890">
    <property type="entry name" value="HATPase_C_sf"/>
</dbReference>
<feature type="transmembrane region" description="Helical" evidence="10">
    <location>
        <begin position="779"/>
        <end position="800"/>
    </location>
</feature>